<evidence type="ECO:0000313" key="2">
    <source>
        <dbReference type="Proteomes" id="UP001454036"/>
    </source>
</evidence>
<dbReference type="EMBL" id="BAABME010006095">
    <property type="protein sequence ID" value="GAA0167433.1"/>
    <property type="molecule type" value="Genomic_DNA"/>
</dbReference>
<protein>
    <submittedName>
        <fullName evidence="1">Uncharacterized protein</fullName>
    </submittedName>
</protein>
<comment type="caution">
    <text evidence="1">The sequence shown here is derived from an EMBL/GenBank/DDBJ whole genome shotgun (WGS) entry which is preliminary data.</text>
</comment>
<gene>
    <name evidence="1" type="ORF">LIER_22369</name>
</gene>
<name>A0AAV3QXV6_LITER</name>
<proteinExistence type="predicted"/>
<dbReference type="Proteomes" id="UP001454036">
    <property type="component" value="Unassembled WGS sequence"/>
</dbReference>
<accession>A0AAV3QXV6</accession>
<organism evidence="1 2">
    <name type="scientific">Lithospermum erythrorhizon</name>
    <name type="common">Purple gromwell</name>
    <name type="synonym">Lithospermum officinale var. erythrorhizon</name>
    <dbReference type="NCBI Taxonomy" id="34254"/>
    <lineage>
        <taxon>Eukaryota</taxon>
        <taxon>Viridiplantae</taxon>
        <taxon>Streptophyta</taxon>
        <taxon>Embryophyta</taxon>
        <taxon>Tracheophyta</taxon>
        <taxon>Spermatophyta</taxon>
        <taxon>Magnoliopsida</taxon>
        <taxon>eudicotyledons</taxon>
        <taxon>Gunneridae</taxon>
        <taxon>Pentapetalae</taxon>
        <taxon>asterids</taxon>
        <taxon>lamiids</taxon>
        <taxon>Boraginales</taxon>
        <taxon>Boraginaceae</taxon>
        <taxon>Boraginoideae</taxon>
        <taxon>Lithospermeae</taxon>
        <taxon>Lithospermum</taxon>
    </lineage>
</organism>
<evidence type="ECO:0000313" key="1">
    <source>
        <dbReference type="EMBL" id="GAA0167433.1"/>
    </source>
</evidence>
<sequence length="199" mass="22411">MLVQCILNTIDSSFRRRYCISRRLVPYGKFPMQCARPHAVVRRAVLGAQLARITGIGMEKGWNFFDSESREYFVSHDVIFDEHEFPFASFVPKPSENVWSPSRVGYVDEDEEEDELAGEGEVVQPSSDGNRAPRTAPPVLVPAQCMDEASVGSGSNASVRVASCTEPRSFKEAIKFSQWREAMKKEIDALEDNRTQNMV</sequence>
<keyword evidence="2" id="KW-1185">Reference proteome</keyword>
<dbReference type="AlphaFoldDB" id="A0AAV3QXV6"/>
<reference evidence="1 2" key="1">
    <citation type="submission" date="2024-01" db="EMBL/GenBank/DDBJ databases">
        <title>The complete chloroplast genome sequence of Lithospermum erythrorhizon: insights into the phylogenetic relationship among Boraginaceae species and the maternal lineages of purple gromwells.</title>
        <authorList>
            <person name="Okada T."/>
            <person name="Watanabe K."/>
        </authorList>
    </citation>
    <scope>NUCLEOTIDE SEQUENCE [LARGE SCALE GENOMIC DNA]</scope>
</reference>